<organism evidence="1 2">
    <name type="scientific">Vermiconidia calcicola</name>
    <dbReference type="NCBI Taxonomy" id="1690605"/>
    <lineage>
        <taxon>Eukaryota</taxon>
        <taxon>Fungi</taxon>
        <taxon>Dikarya</taxon>
        <taxon>Ascomycota</taxon>
        <taxon>Pezizomycotina</taxon>
        <taxon>Dothideomycetes</taxon>
        <taxon>Dothideomycetidae</taxon>
        <taxon>Mycosphaerellales</taxon>
        <taxon>Extremaceae</taxon>
        <taxon>Vermiconidia</taxon>
    </lineage>
</organism>
<dbReference type="EMBL" id="JAUTXU010000015">
    <property type="protein sequence ID" value="KAK3722027.1"/>
    <property type="molecule type" value="Genomic_DNA"/>
</dbReference>
<sequence length="225" mass="26021">MYLAGSILVIVAFVFAHYPTAFLLGFATYSIYVYLLNEHLFNPQFDDDVHATRAHLPSYQEWLLSGGRRYLMALPEDDCITEWFRRGNNQCPQCTVALFQSADRTNEKLVKLRVAATLIGMPLTLLDLIFGSVSRWNLIAGTAIFFMLWGGLIQTLQRRREFGKEWWRRPQIEAQGGPEDDKDTAHNTFQLSLCAVWVVRQVIRVEWVVSGWVPAHFLWKVFCEM</sequence>
<proteinExistence type="predicted"/>
<reference evidence="1" key="1">
    <citation type="submission" date="2023-07" db="EMBL/GenBank/DDBJ databases">
        <title>Black Yeasts Isolated from many extreme environments.</title>
        <authorList>
            <person name="Coleine C."/>
            <person name="Stajich J.E."/>
            <person name="Selbmann L."/>
        </authorList>
    </citation>
    <scope>NUCLEOTIDE SEQUENCE</scope>
    <source>
        <strain evidence="1">CCFEE 5714</strain>
    </source>
</reference>
<protein>
    <submittedName>
        <fullName evidence="1">Uncharacterized protein</fullName>
    </submittedName>
</protein>
<gene>
    <name evidence="1" type="ORF">LTR37_002843</name>
</gene>
<name>A0ACC3NTR0_9PEZI</name>
<dbReference type="Proteomes" id="UP001281147">
    <property type="component" value="Unassembled WGS sequence"/>
</dbReference>
<comment type="caution">
    <text evidence="1">The sequence shown here is derived from an EMBL/GenBank/DDBJ whole genome shotgun (WGS) entry which is preliminary data.</text>
</comment>
<accession>A0ACC3NTR0</accession>
<evidence type="ECO:0000313" key="1">
    <source>
        <dbReference type="EMBL" id="KAK3722027.1"/>
    </source>
</evidence>
<evidence type="ECO:0000313" key="2">
    <source>
        <dbReference type="Proteomes" id="UP001281147"/>
    </source>
</evidence>
<keyword evidence="2" id="KW-1185">Reference proteome</keyword>